<proteinExistence type="predicted"/>
<name>A0A4P6XSN9_9ASCO</name>
<evidence type="ECO:0000313" key="3">
    <source>
        <dbReference type="Proteomes" id="UP000292447"/>
    </source>
</evidence>
<reference evidence="3" key="1">
    <citation type="submission" date="2019-03" db="EMBL/GenBank/DDBJ databases">
        <title>Snf2 controls pulcherriminic acid biosynthesis and connects pigmentation and antifungal activity of the yeast Metschnikowia pulcherrima.</title>
        <authorList>
            <person name="Gore-Lloyd D."/>
            <person name="Sumann I."/>
            <person name="Brachmann A.O."/>
            <person name="Schneeberger K."/>
            <person name="Ortiz-Merino R.A."/>
            <person name="Moreno-Beltran M."/>
            <person name="Schlaefli M."/>
            <person name="Kirner P."/>
            <person name="Santos Kron A."/>
            <person name="Wolfe K.H."/>
            <person name="Piel J."/>
            <person name="Ahrens C.H."/>
            <person name="Henk D."/>
            <person name="Freimoser F.M."/>
        </authorList>
    </citation>
    <scope>NUCLEOTIDE SEQUENCE [LARGE SCALE GENOMIC DNA]</scope>
    <source>
        <strain evidence="3">APC 1.2</strain>
    </source>
</reference>
<feature type="region of interest" description="Disordered" evidence="1">
    <location>
        <begin position="45"/>
        <end position="89"/>
    </location>
</feature>
<sequence>MSTLTVRLGNSLQLVLLLDGVRSRRALGGVDQLLGQALGNGLDVSERSLSGTDGQQGNGGVDSSQWRDIDSLSSDSTGRTDSGGVLSGTRVDNSIDNNLQWVLLGEHVDDLQGVLDDSDGLQLLTVVLTVHHQRVSQSLNDRALSLSESLRGVSTGSVGDEHRGSDLDVVDQGNVLHLNILKRPLVEQLDLLLGGLHVSWDRSGQLDQLQFLLHNWLLDLLLLFLDVRHFDSVGKKGRLRKLALRVCLT</sequence>
<dbReference type="EMBL" id="CP034461">
    <property type="protein sequence ID" value="QBM90592.1"/>
    <property type="molecule type" value="Genomic_DNA"/>
</dbReference>
<feature type="compositionally biased region" description="Low complexity" evidence="1">
    <location>
        <begin position="71"/>
        <end position="84"/>
    </location>
</feature>
<keyword evidence="3" id="KW-1185">Reference proteome</keyword>
<gene>
    <name evidence="2" type="ORF">METSCH_F01760</name>
</gene>
<evidence type="ECO:0000256" key="1">
    <source>
        <dbReference type="SAM" id="MobiDB-lite"/>
    </source>
</evidence>
<evidence type="ECO:0000313" key="2">
    <source>
        <dbReference type="EMBL" id="QBM90592.1"/>
    </source>
</evidence>
<organism evidence="2 3">
    <name type="scientific">Metschnikowia aff. pulcherrima</name>
    <dbReference type="NCBI Taxonomy" id="2163413"/>
    <lineage>
        <taxon>Eukaryota</taxon>
        <taxon>Fungi</taxon>
        <taxon>Dikarya</taxon>
        <taxon>Ascomycota</taxon>
        <taxon>Saccharomycotina</taxon>
        <taxon>Pichiomycetes</taxon>
        <taxon>Metschnikowiaceae</taxon>
        <taxon>Metschnikowia</taxon>
    </lineage>
</organism>
<dbReference type="Proteomes" id="UP000292447">
    <property type="component" value="Chromosome VI"/>
</dbReference>
<protein>
    <submittedName>
        <fullName evidence="2">Uncharacterized protein</fullName>
    </submittedName>
</protein>
<accession>A0A4P6XSN9</accession>
<dbReference type="AlphaFoldDB" id="A0A4P6XSN9"/>